<name>A0A2H3J971_WOLCO</name>
<evidence type="ECO:0000256" key="4">
    <source>
        <dbReference type="RuleBase" id="RU003345"/>
    </source>
</evidence>
<dbReference type="STRING" id="742152.A0A2H3J971"/>
<dbReference type="PROSITE" id="PS00070">
    <property type="entry name" value="ALDEHYDE_DEHYDR_CYS"/>
    <property type="match status" value="1"/>
</dbReference>
<gene>
    <name evidence="7" type="ORF">WOLCODRAFT_135564</name>
</gene>
<evidence type="ECO:0000313" key="8">
    <source>
        <dbReference type="Proteomes" id="UP000218811"/>
    </source>
</evidence>
<dbReference type="InterPro" id="IPR015590">
    <property type="entry name" value="Aldehyde_DH_dom"/>
</dbReference>
<sequence>MADDDGLDVFYPLTLFFALGIWLVFHRFQTVHNRAVPFRHPPPPQIGPHFEPRQIPHPSLDAHLLHEELRPHFMDPDRRYITAYDPATSFHLGTFLADSALEIGMKVRAAQDAQRAWRHTAFRDRRRVIRSLNKWLVDNQEACARVACRDSGKTLVDAAFGEVMATCSKLTWLIKHGERYLRPEPRSTNFLLFYKKGYVVYEPLGVVAAITSWNYPLHNAWSPIVASLFAGNAVVLKCSEQVVWSTTWFVNAIKECLRACGHSPELVQLVCCYPEDADALTKSPAIKHITFIGSEHVGRQIAMAATENLTPVTLELGGKDAAIIMPHTNLRQYLSLWLRAIFQNAGQNCIGLERLIVHASQHDELFALLSGRAQQLRLGSALASPQDGFVPAVDVGAMISPARVAATDALVQLAHDADLPIEGGEPHAHPYLEHGAYFRPTVIGDVDPESEIAQRELFAPVVVLIKYDTIAEAVEIANGTRYGLGASVFGPDQEKCVQVARQLECGMVSINDFGVCYVSQDLPFGGTKKSGYGRFGGPEGLRSLTNPKAIMVDRFAWLMQTTIPPQLDYPIQSVTTSWQFLSGLTGFTYGDSWRTRIEGLVQLVKASRR</sequence>
<feature type="domain" description="Aldehyde dehydrogenase" evidence="6">
    <location>
        <begin position="75"/>
        <end position="550"/>
    </location>
</feature>
<dbReference type="OrthoDB" id="310895at2759"/>
<evidence type="ECO:0000256" key="3">
    <source>
        <dbReference type="PROSITE-ProRule" id="PRU10007"/>
    </source>
</evidence>
<feature type="active site" evidence="3">
    <location>
        <position position="315"/>
    </location>
</feature>
<proteinExistence type="inferred from homology"/>
<reference evidence="7 8" key="1">
    <citation type="journal article" date="2012" name="Science">
        <title>The Paleozoic origin of enzymatic lignin decomposition reconstructed from 31 fungal genomes.</title>
        <authorList>
            <person name="Floudas D."/>
            <person name="Binder M."/>
            <person name="Riley R."/>
            <person name="Barry K."/>
            <person name="Blanchette R.A."/>
            <person name="Henrissat B."/>
            <person name="Martinez A.T."/>
            <person name="Otillar R."/>
            <person name="Spatafora J.W."/>
            <person name="Yadav J.S."/>
            <person name="Aerts A."/>
            <person name="Benoit I."/>
            <person name="Boyd A."/>
            <person name="Carlson A."/>
            <person name="Copeland A."/>
            <person name="Coutinho P.M."/>
            <person name="de Vries R.P."/>
            <person name="Ferreira P."/>
            <person name="Findley K."/>
            <person name="Foster B."/>
            <person name="Gaskell J."/>
            <person name="Glotzer D."/>
            <person name="Gorecki P."/>
            <person name="Heitman J."/>
            <person name="Hesse C."/>
            <person name="Hori C."/>
            <person name="Igarashi K."/>
            <person name="Jurgens J.A."/>
            <person name="Kallen N."/>
            <person name="Kersten P."/>
            <person name="Kohler A."/>
            <person name="Kuees U."/>
            <person name="Kumar T.K.A."/>
            <person name="Kuo A."/>
            <person name="LaButti K."/>
            <person name="Larrondo L.F."/>
            <person name="Lindquist E."/>
            <person name="Ling A."/>
            <person name="Lombard V."/>
            <person name="Lucas S."/>
            <person name="Lundell T."/>
            <person name="Martin R."/>
            <person name="McLaughlin D.J."/>
            <person name="Morgenstern I."/>
            <person name="Morin E."/>
            <person name="Murat C."/>
            <person name="Nagy L.G."/>
            <person name="Nolan M."/>
            <person name="Ohm R.A."/>
            <person name="Patyshakuliyeva A."/>
            <person name="Rokas A."/>
            <person name="Ruiz-Duenas F.J."/>
            <person name="Sabat G."/>
            <person name="Salamov A."/>
            <person name="Samejima M."/>
            <person name="Schmutz J."/>
            <person name="Slot J.C."/>
            <person name="St John F."/>
            <person name="Stenlid J."/>
            <person name="Sun H."/>
            <person name="Sun S."/>
            <person name="Syed K."/>
            <person name="Tsang A."/>
            <person name="Wiebenga A."/>
            <person name="Young D."/>
            <person name="Pisabarro A."/>
            <person name="Eastwood D.C."/>
            <person name="Martin F."/>
            <person name="Cullen D."/>
            <person name="Grigoriev I.V."/>
            <person name="Hibbett D.S."/>
        </authorList>
    </citation>
    <scope>NUCLEOTIDE SEQUENCE [LARGE SCALE GENOMIC DNA]</scope>
    <source>
        <strain evidence="7 8">MD-104</strain>
    </source>
</reference>
<dbReference type="AlphaFoldDB" id="A0A2H3J971"/>
<dbReference type="PANTHER" id="PTHR11699">
    <property type="entry name" value="ALDEHYDE DEHYDROGENASE-RELATED"/>
    <property type="match status" value="1"/>
</dbReference>
<dbReference type="InterPro" id="IPR016163">
    <property type="entry name" value="Ald_DH_C"/>
</dbReference>
<evidence type="ECO:0000259" key="6">
    <source>
        <dbReference type="Pfam" id="PF00171"/>
    </source>
</evidence>
<dbReference type="GO" id="GO:0016620">
    <property type="term" value="F:oxidoreductase activity, acting on the aldehyde or oxo group of donors, NAD or NADP as acceptor"/>
    <property type="evidence" value="ECO:0007669"/>
    <property type="project" value="InterPro"/>
</dbReference>
<organism evidence="7 8">
    <name type="scientific">Wolfiporia cocos (strain MD-104)</name>
    <name type="common">Brown rot fungus</name>
    <dbReference type="NCBI Taxonomy" id="742152"/>
    <lineage>
        <taxon>Eukaryota</taxon>
        <taxon>Fungi</taxon>
        <taxon>Dikarya</taxon>
        <taxon>Basidiomycota</taxon>
        <taxon>Agaricomycotina</taxon>
        <taxon>Agaricomycetes</taxon>
        <taxon>Polyporales</taxon>
        <taxon>Phaeolaceae</taxon>
        <taxon>Wolfiporia</taxon>
    </lineage>
</organism>
<evidence type="ECO:0000256" key="5">
    <source>
        <dbReference type="SAM" id="Phobius"/>
    </source>
</evidence>
<dbReference type="InterPro" id="IPR029510">
    <property type="entry name" value="Ald_DH_CS_GLU"/>
</dbReference>
<protein>
    <submittedName>
        <fullName evidence="7">Meiotic sister-chromatid recombination aldehyde dehydrogenase</fullName>
    </submittedName>
</protein>
<accession>A0A2H3J971</accession>
<feature type="transmembrane region" description="Helical" evidence="5">
    <location>
        <begin position="6"/>
        <end position="25"/>
    </location>
</feature>
<dbReference type="SUPFAM" id="SSF53720">
    <property type="entry name" value="ALDH-like"/>
    <property type="match status" value="1"/>
</dbReference>
<dbReference type="Proteomes" id="UP000218811">
    <property type="component" value="Unassembled WGS sequence"/>
</dbReference>
<dbReference type="Gene3D" id="3.40.605.10">
    <property type="entry name" value="Aldehyde Dehydrogenase, Chain A, domain 1"/>
    <property type="match status" value="1"/>
</dbReference>
<dbReference type="InterPro" id="IPR016161">
    <property type="entry name" value="Ald_DH/histidinol_DH"/>
</dbReference>
<dbReference type="Pfam" id="PF00171">
    <property type="entry name" value="Aldedh"/>
    <property type="match status" value="1"/>
</dbReference>
<keyword evidence="5" id="KW-1133">Transmembrane helix</keyword>
<keyword evidence="5" id="KW-0812">Transmembrane</keyword>
<evidence type="ECO:0000256" key="2">
    <source>
        <dbReference type="ARBA" id="ARBA00023002"/>
    </source>
</evidence>
<evidence type="ECO:0000256" key="1">
    <source>
        <dbReference type="ARBA" id="ARBA00009986"/>
    </source>
</evidence>
<dbReference type="EMBL" id="KB467831">
    <property type="protein sequence ID" value="PCH34198.1"/>
    <property type="molecule type" value="Genomic_DNA"/>
</dbReference>
<dbReference type="InterPro" id="IPR016160">
    <property type="entry name" value="Ald_DH_CS_CYS"/>
</dbReference>
<evidence type="ECO:0000313" key="7">
    <source>
        <dbReference type="EMBL" id="PCH34198.1"/>
    </source>
</evidence>
<comment type="similarity">
    <text evidence="1 4">Belongs to the aldehyde dehydrogenase family.</text>
</comment>
<keyword evidence="5" id="KW-0472">Membrane</keyword>
<dbReference type="OMA" id="ILMRGTF"/>
<dbReference type="InterPro" id="IPR016162">
    <property type="entry name" value="Ald_DH_N"/>
</dbReference>
<keyword evidence="2 4" id="KW-0560">Oxidoreductase</keyword>
<keyword evidence="8" id="KW-1185">Reference proteome</keyword>
<dbReference type="Gene3D" id="3.40.309.10">
    <property type="entry name" value="Aldehyde Dehydrogenase, Chain A, domain 2"/>
    <property type="match status" value="1"/>
</dbReference>
<dbReference type="PROSITE" id="PS00687">
    <property type="entry name" value="ALDEHYDE_DEHYDR_GLU"/>
    <property type="match status" value="1"/>
</dbReference>